<accession>A0A413T9U0</accession>
<proteinExistence type="predicted"/>
<feature type="transmembrane region" description="Helical" evidence="2">
    <location>
        <begin position="99"/>
        <end position="127"/>
    </location>
</feature>
<dbReference type="EMBL" id="QSFO01000003">
    <property type="protein sequence ID" value="RHA56085.1"/>
    <property type="molecule type" value="Genomic_DNA"/>
</dbReference>
<organism evidence="5 7">
    <name type="scientific">Eubacterium ventriosum</name>
    <dbReference type="NCBI Taxonomy" id="39496"/>
    <lineage>
        <taxon>Bacteria</taxon>
        <taxon>Bacillati</taxon>
        <taxon>Bacillota</taxon>
        <taxon>Clostridia</taxon>
        <taxon>Eubacteriales</taxon>
        <taxon>Eubacteriaceae</taxon>
        <taxon>Eubacterium</taxon>
    </lineage>
</organism>
<evidence type="ECO:0000313" key="6">
    <source>
        <dbReference type="Proteomes" id="UP000284598"/>
    </source>
</evidence>
<protein>
    <submittedName>
        <fullName evidence="5">XRE family transcriptional regulator</fullName>
    </submittedName>
</protein>
<dbReference type="EMBL" id="QSFV01000004">
    <property type="protein sequence ID" value="RHA81589.1"/>
    <property type="molecule type" value="Genomic_DNA"/>
</dbReference>
<feature type="transmembrane region" description="Helical" evidence="2">
    <location>
        <begin position="213"/>
        <end position="231"/>
    </location>
</feature>
<feature type="transmembrane region" description="Helical" evidence="2">
    <location>
        <begin position="147"/>
        <end position="170"/>
    </location>
</feature>
<dbReference type="InterPro" id="IPR001387">
    <property type="entry name" value="Cro/C1-type_HTH"/>
</dbReference>
<dbReference type="PANTHER" id="PTHR46558:SF11">
    <property type="entry name" value="HTH-TYPE TRANSCRIPTIONAL REGULATOR XRE"/>
    <property type="match status" value="1"/>
</dbReference>
<evidence type="ECO:0000313" key="5">
    <source>
        <dbReference type="EMBL" id="RHA81589.1"/>
    </source>
</evidence>
<evidence type="ECO:0000256" key="2">
    <source>
        <dbReference type="SAM" id="Phobius"/>
    </source>
</evidence>
<keyword evidence="2" id="KW-0472">Membrane</keyword>
<dbReference type="InterPro" id="IPR010982">
    <property type="entry name" value="Lambda_DNA-bd_dom_sf"/>
</dbReference>
<dbReference type="Proteomes" id="UP000284598">
    <property type="component" value="Unassembled WGS sequence"/>
</dbReference>
<dbReference type="GO" id="GO:0003677">
    <property type="term" value="F:DNA binding"/>
    <property type="evidence" value="ECO:0007669"/>
    <property type="project" value="UniProtKB-KW"/>
</dbReference>
<keyword evidence="1" id="KW-0238">DNA-binding</keyword>
<name>A0A413T9U0_9FIRM</name>
<dbReference type="SUPFAM" id="SSF47413">
    <property type="entry name" value="lambda repressor-like DNA-binding domains"/>
    <property type="match status" value="1"/>
</dbReference>
<keyword evidence="2" id="KW-0812">Transmembrane</keyword>
<dbReference type="SMART" id="SM00530">
    <property type="entry name" value="HTH_XRE"/>
    <property type="match status" value="1"/>
</dbReference>
<gene>
    <name evidence="5" type="ORF">DW918_02650</name>
    <name evidence="4" type="ORF">DW929_03100</name>
</gene>
<keyword evidence="2" id="KW-1133">Transmembrane helix</keyword>
<evidence type="ECO:0000313" key="7">
    <source>
        <dbReference type="Proteomes" id="UP000285740"/>
    </source>
</evidence>
<feature type="transmembrane region" description="Helical" evidence="2">
    <location>
        <begin position="182"/>
        <end position="201"/>
    </location>
</feature>
<sequence>MTFSSKLQKLRKDNNLSQEQLASELCVSRQAISKWELGTLPDINNLVKISNFFDCSLDYLMNDDKEDQFEEEFSNEHNKIANNKNVGTKSTAIKRHLKFILPGSGMTISIIFLILIKLISTFFPTPIARQAESGTWYTGFIGFIDYYNLYGIVNIALLLFMLSFTFFSFFIVKKKNKSKKNILLTLIGYAMIMIFCIKSLYEINTKPFVSLNFLEIVISIIYIACAILLFSREIKD</sequence>
<dbReference type="Gene3D" id="1.10.260.40">
    <property type="entry name" value="lambda repressor-like DNA-binding domains"/>
    <property type="match status" value="1"/>
</dbReference>
<dbReference type="Proteomes" id="UP000285740">
    <property type="component" value="Unassembled WGS sequence"/>
</dbReference>
<dbReference type="CDD" id="cd00093">
    <property type="entry name" value="HTH_XRE"/>
    <property type="match status" value="1"/>
</dbReference>
<reference evidence="6 7" key="1">
    <citation type="submission" date="2018-08" db="EMBL/GenBank/DDBJ databases">
        <title>A genome reference for cultivated species of the human gut microbiota.</title>
        <authorList>
            <person name="Zou Y."/>
            <person name="Xue W."/>
            <person name="Luo G."/>
        </authorList>
    </citation>
    <scope>NUCLEOTIDE SEQUENCE [LARGE SCALE GENOMIC DNA]</scope>
    <source>
        <strain evidence="5 7">AM42-30</strain>
        <strain evidence="4 6">AM43-2</strain>
    </source>
</reference>
<dbReference type="RefSeq" id="WP_117901064.1">
    <property type="nucleotide sequence ID" value="NZ_CAUBDO010000036.1"/>
</dbReference>
<comment type="caution">
    <text evidence="5">The sequence shown here is derived from an EMBL/GenBank/DDBJ whole genome shotgun (WGS) entry which is preliminary data.</text>
</comment>
<evidence type="ECO:0000259" key="3">
    <source>
        <dbReference type="PROSITE" id="PS50943"/>
    </source>
</evidence>
<feature type="domain" description="HTH cro/C1-type" evidence="3">
    <location>
        <begin position="7"/>
        <end position="60"/>
    </location>
</feature>
<evidence type="ECO:0000313" key="4">
    <source>
        <dbReference type="EMBL" id="RHA56085.1"/>
    </source>
</evidence>
<dbReference type="Pfam" id="PF01381">
    <property type="entry name" value="HTH_3"/>
    <property type="match status" value="1"/>
</dbReference>
<evidence type="ECO:0000256" key="1">
    <source>
        <dbReference type="ARBA" id="ARBA00023125"/>
    </source>
</evidence>
<dbReference type="PANTHER" id="PTHR46558">
    <property type="entry name" value="TRACRIPTIONAL REGULATORY PROTEIN-RELATED-RELATED"/>
    <property type="match status" value="1"/>
</dbReference>
<dbReference type="PROSITE" id="PS50943">
    <property type="entry name" value="HTH_CROC1"/>
    <property type="match status" value="1"/>
</dbReference>
<dbReference type="AlphaFoldDB" id="A0A413T9U0"/>